<accession>A0A098DJM6</accession>
<sequence length="88" mass="9249">MYMPQSPAADTNSYAAKIPREKHRGSETSGNRVNGSGRGPGHTDMSEEVGTSTIDGEAVAPCFGKQPAESFVLCTAEGRNANHEEIPG</sequence>
<feature type="region of interest" description="Disordered" evidence="1">
    <location>
        <begin position="1"/>
        <end position="48"/>
    </location>
</feature>
<dbReference type="Proteomes" id="UP000070720">
    <property type="component" value="Chromosome 2"/>
</dbReference>
<reference evidence="3 4" key="1">
    <citation type="journal article" date="2007" name="Science">
        <title>The Fusarium graminearum genome reveals a link between localized polymorphism and pathogen specialization.</title>
        <authorList>
            <person name="Cuomo C.A."/>
            <person name="Gueldener U."/>
            <person name="Xu J.-R."/>
            <person name="Trail F."/>
            <person name="Turgeon B.G."/>
            <person name="Di Pietro A."/>
            <person name="Walton J.D."/>
            <person name="Ma L.-J."/>
            <person name="Baker S.E."/>
            <person name="Rep M."/>
            <person name="Adam G."/>
            <person name="Antoniw J."/>
            <person name="Baldwin T."/>
            <person name="Calvo S.E."/>
            <person name="Chang Y.-L."/>
            <person name="DeCaprio D."/>
            <person name="Gale L.R."/>
            <person name="Gnerre S."/>
            <person name="Goswami R.S."/>
            <person name="Hammond-Kosack K."/>
            <person name="Harris L.J."/>
            <person name="Hilburn K."/>
            <person name="Kennell J.C."/>
            <person name="Kroken S."/>
            <person name="Magnuson J.K."/>
            <person name="Mannhaupt G."/>
            <person name="Mauceli E.W."/>
            <person name="Mewes H.-W."/>
            <person name="Mitterbauer R."/>
            <person name="Muehlbauer G."/>
            <person name="Muensterkoetter M."/>
            <person name="Nelson D."/>
            <person name="O'Donnell K."/>
            <person name="Ouellet T."/>
            <person name="Qi W."/>
            <person name="Quesneville H."/>
            <person name="Roncero M.I.G."/>
            <person name="Seong K.-Y."/>
            <person name="Tetko I.V."/>
            <person name="Urban M."/>
            <person name="Waalwijk C."/>
            <person name="Ward T.J."/>
            <person name="Yao J."/>
            <person name="Birren B.W."/>
            <person name="Kistler H.C."/>
        </authorList>
    </citation>
    <scope>NUCLEOTIDE SEQUENCE [LARGE SCALE GENOMIC DNA]</scope>
    <source>
        <strain evidence="4">ATCC MYA-4620 / CBS 123657 / FGSC 9075 / NRRL 31084 / PH-1</strain>
        <strain evidence="3">PH-1 / ATCC MYA-4620 / FGSC 9075 / NRRL 31084</strain>
    </source>
</reference>
<reference evidence="2 4" key="3">
    <citation type="journal article" date="2015" name="BMC Genomics">
        <title>The completed genome sequence of the pathogenic ascomycete fungus Fusarium graminearum.</title>
        <authorList>
            <person name="King R."/>
            <person name="Urban M."/>
            <person name="Hammond-Kosack M.C."/>
            <person name="Hassani-Pak K."/>
            <person name="Hammond-Kosack K.E."/>
        </authorList>
    </citation>
    <scope>NUCLEOTIDE SEQUENCE [LARGE SCALE GENOMIC DNA]</scope>
    <source>
        <strain evidence="4">ATCC MYA-4620 / CBS 123657 / FGSC 9075 / NRRL 31084 / PH-1</strain>
        <strain evidence="2">PH-1</strain>
    </source>
</reference>
<accession>A0A0E0S3Q1</accession>
<reference evidence="3" key="4">
    <citation type="submission" date="2017-01" db="UniProtKB">
        <authorList>
            <consortium name="EnsemblFungi"/>
        </authorList>
    </citation>
    <scope>IDENTIFICATION</scope>
    <source>
        <strain evidence="3">PH-1 / ATCC MYA-4620 / FGSC 9075 / NRRL 31084</strain>
    </source>
</reference>
<evidence type="ECO:0000313" key="3">
    <source>
        <dbReference type="EnsemblFungi" id="CEF78126"/>
    </source>
</evidence>
<evidence type="ECO:0000256" key="1">
    <source>
        <dbReference type="SAM" id="MobiDB-lite"/>
    </source>
</evidence>
<keyword evidence="4" id="KW-1185">Reference proteome</keyword>
<dbReference type="AlphaFoldDB" id="A0A098DJM6"/>
<reference evidence="3 4" key="2">
    <citation type="journal article" date="2010" name="Nature">
        <title>Comparative genomics reveals mobile pathogenicity chromosomes in Fusarium.</title>
        <authorList>
            <person name="Ma L.J."/>
            <person name="van der Does H.C."/>
            <person name="Borkovich K.A."/>
            <person name="Coleman J.J."/>
            <person name="Daboussi M.J."/>
            <person name="Di Pietro A."/>
            <person name="Dufresne M."/>
            <person name="Freitag M."/>
            <person name="Grabherr M."/>
            <person name="Henrissat B."/>
            <person name="Houterman P.M."/>
            <person name="Kang S."/>
            <person name="Shim W.B."/>
            <person name="Woloshuk C."/>
            <person name="Xie X."/>
            <person name="Xu J.R."/>
            <person name="Antoniw J."/>
            <person name="Baker S.E."/>
            <person name="Bluhm B.H."/>
            <person name="Breakspear A."/>
            <person name="Brown D.W."/>
            <person name="Butchko R.A."/>
            <person name="Chapman S."/>
            <person name="Coulson R."/>
            <person name="Coutinho P.M."/>
            <person name="Danchin E.G."/>
            <person name="Diener A."/>
            <person name="Gale L.R."/>
            <person name="Gardiner D.M."/>
            <person name="Goff S."/>
            <person name="Hammond-Kosack K.E."/>
            <person name="Hilburn K."/>
            <person name="Hua-Van A."/>
            <person name="Jonkers W."/>
            <person name="Kazan K."/>
            <person name="Kodira C.D."/>
            <person name="Koehrsen M."/>
            <person name="Kumar L."/>
            <person name="Lee Y.H."/>
            <person name="Li L."/>
            <person name="Manners J.M."/>
            <person name="Miranda-Saavedra D."/>
            <person name="Mukherjee M."/>
            <person name="Park G."/>
            <person name="Park J."/>
            <person name="Park S.Y."/>
            <person name="Proctor R.H."/>
            <person name="Regev A."/>
            <person name="Ruiz-Roldan M.C."/>
            <person name="Sain D."/>
            <person name="Sakthikumar S."/>
            <person name="Sykes S."/>
            <person name="Schwartz D.C."/>
            <person name="Turgeon B.G."/>
            <person name="Wapinski I."/>
            <person name="Yoder O."/>
            <person name="Young S."/>
            <person name="Zeng Q."/>
            <person name="Zhou S."/>
            <person name="Galagan J."/>
            <person name="Cuomo C.A."/>
            <person name="Kistler H.C."/>
            <person name="Rep M."/>
        </authorList>
    </citation>
    <scope>GENOME REANNOTATION</scope>
    <source>
        <strain evidence="4">ATCC MYA-4620 / CBS 123657 / FGSC 9075 / NRRL 31084 / PH-1</strain>
        <strain evidence="3">PH-1 / ATCC MYA-4620 / FGSC 9075 / NRRL 31084</strain>
    </source>
</reference>
<evidence type="ECO:0000313" key="2">
    <source>
        <dbReference type="EMBL" id="CEF78126.1"/>
    </source>
</evidence>
<dbReference type="InParanoid" id="A0A098DJM6"/>
<protein>
    <submittedName>
        <fullName evidence="2">Chromosome 2, complete genome</fullName>
    </submittedName>
</protein>
<evidence type="ECO:0000313" key="4">
    <source>
        <dbReference type="Proteomes" id="UP000070720"/>
    </source>
</evidence>
<dbReference type="VEuPathDB" id="FungiDB:FGRAMPH1_01G12647"/>
<gene>
    <name evidence="2" type="ORF">FGRAMPH1_01T12647</name>
</gene>
<dbReference type="EMBL" id="HG970333">
    <property type="protein sequence ID" value="CEF78126.1"/>
    <property type="molecule type" value="Genomic_DNA"/>
</dbReference>
<dbReference type="EnsemblFungi" id="CEF78126">
    <property type="protein sequence ID" value="CEF78126"/>
    <property type="gene ID" value="FGRRES_15181"/>
</dbReference>
<proteinExistence type="predicted"/>
<organism evidence="2 4">
    <name type="scientific">Gibberella zeae (strain ATCC MYA-4620 / CBS 123657 / FGSC 9075 / NRRL 31084 / PH-1)</name>
    <name type="common">Wheat head blight fungus</name>
    <name type="synonym">Fusarium graminearum</name>
    <dbReference type="NCBI Taxonomy" id="229533"/>
    <lineage>
        <taxon>Eukaryota</taxon>
        <taxon>Fungi</taxon>
        <taxon>Dikarya</taxon>
        <taxon>Ascomycota</taxon>
        <taxon>Pezizomycotina</taxon>
        <taxon>Sordariomycetes</taxon>
        <taxon>Hypocreomycetidae</taxon>
        <taxon>Hypocreales</taxon>
        <taxon>Nectriaceae</taxon>
        <taxon>Fusarium</taxon>
    </lineage>
</organism>
<name>A0A098DJM6_GIBZE</name>